<accession>A0AAC9AW68</accession>
<reference evidence="1 2" key="2">
    <citation type="journal article" date="2016" name="Genome Announc.">
        <title>Complete Genome Sequence of Sphingopyxis macrogoltabida Strain 203N (NBRC 111659), a Polyethylene Glycol Degrader.</title>
        <authorList>
            <person name="Ohtsubo Y."/>
            <person name="Nonoyama S."/>
            <person name="Nagata Y."/>
            <person name="Numata M."/>
            <person name="Tsuchikane K."/>
            <person name="Hosoyama A."/>
            <person name="Yamazoe A."/>
            <person name="Tsuda M."/>
            <person name="Fujita N."/>
            <person name="Kawai F."/>
        </authorList>
    </citation>
    <scope>NUCLEOTIDE SEQUENCE [LARGE SCALE GENOMIC DNA]</scope>
    <source>
        <strain evidence="1 2">203N</strain>
    </source>
</reference>
<dbReference type="EMBL" id="CP013344">
    <property type="protein sequence ID" value="AMU90529.1"/>
    <property type="molecule type" value="Genomic_DNA"/>
</dbReference>
<dbReference type="KEGG" id="smaz:LH19_15445"/>
<dbReference type="AlphaFoldDB" id="A0AAC9AW68"/>
<protein>
    <submittedName>
        <fullName evidence="1">Uncharacterized protein</fullName>
    </submittedName>
</protein>
<gene>
    <name evidence="1" type="ORF">ATM17_16015</name>
</gene>
<proteinExistence type="predicted"/>
<dbReference type="Proteomes" id="UP000076088">
    <property type="component" value="Chromosome"/>
</dbReference>
<evidence type="ECO:0000313" key="1">
    <source>
        <dbReference type="EMBL" id="AMU90529.1"/>
    </source>
</evidence>
<name>A0AAC9AW68_SPHMC</name>
<sequence>MIGRRLTMVAHVLRNVATGKDAFGHPAKPDYQPHGALRCFSWAPKVGVDAIVEGQKVAVKQDVRMMFALSGDLLPGDRIAQVTNRDGSEIHFRGPLRIEGEIDFKHTHREVALVRVA</sequence>
<dbReference type="RefSeq" id="WP_054729546.1">
    <property type="nucleotide sequence ID" value="NZ_CP009429.1"/>
</dbReference>
<evidence type="ECO:0000313" key="2">
    <source>
        <dbReference type="Proteomes" id="UP000076088"/>
    </source>
</evidence>
<reference evidence="2" key="1">
    <citation type="submission" date="2015-11" db="EMBL/GenBank/DDBJ databases">
        <title>Complete genome sequence of a polyethylene-glycol degrader Sphingopyxis macrogoltabida 203N (NBRC 111659).</title>
        <authorList>
            <person name="Yoshiyuki O."/>
            <person name="Shouta N."/>
            <person name="Nagata Y."/>
            <person name="Numata M."/>
            <person name="Tsuchikane K."/>
            <person name="Hosoyama A."/>
            <person name="Yamazoe A."/>
            <person name="Tsuda M."/>
            <person name="Fujita N."/>
            <person name="Kawai F."/>
        </authorList>
    </citation>
    <scope>NUCLEOTIDE SEQUENCE [LARGE SCALE GENOMIC DNA]</scope>
    <source>
        <strain evidence="2">203N</strain>
    </source>
</reference>
<organism evidence="1 2">
    <name type="scientific">Sphingopyxis macrogoltabida</name>
    <name type="common">Sphingomonas macrogoltabidus</name>
    <dbReference type="NCBI Taxonomy" id="33050"/>
    <lineage>
        <taxon>Bacteria</taxon>
        <taxon>Pseudomonadati</taxon>
        <taxon>Pseudomonadota</taxon>
        <taxon>Alphaproteobacteria</taxon>
        <taxon>Sphingomonadales</taxon>
        <taxon>Sphingomonadaceae</taxon>
        <taxon>Sphingopyxis</taxon>
    </lineage>
</organism>
<keyword evidence="2" id="KW-1185">Reference proteome</keyword>